<reference evidence="5 6" key="1">
    <citation type="submission" date="2014-02" db="EMBL/GenBank/DDBJ databases">
        <title>The genome sequence of the entomopathogenic fungus Metarhizium robertsii ARSEF 2575.</title>
        <authorList>
            <person name="Giuliano Garisto Donzelli B."/>
            <person name="Roe B.A."/>
            <person name="Macmil S.L."/>
            <person name="Krasnoff S.B."/>
            <person name="Gibson D.M."/>
        </authorList>
    </citation>
    <scope>NUCLEOTIDE SEQUENCE [LARGE SCALE GENOMIC DNA]</scope>
    <source>
        <strain evidence="5 6">ARSEF 2575</strain>
    </source>
</reference>
<dbReference type="InterPro" id="IPR001254">
    <property type="entry name" value="Trypsin_dom"/>
</dbReference>
<dbReference type="PANTHER" id="PTHR24276:SF98">
    <property type="entry name" value="FI18310P1-RELATED"/>
    <property type="match status" value="1"/>
</dbReference>
<dbReference type="InterPro" id="IPR043504">
    <property type="entry name" value="Peptidase_S1_PA_chymotrypsin"/>
</dbReference>
<evidence type="ECO:0000256" key="2">
    <source>
        <dbReference type="ARBA" id="ARBA00023157"/>
    </source>
</evidence>
<dbReference type="InterPro" id="IPR001314">
    <property type="entry name" value="Peptidase_S1A"/>
</dbReference>
<dbReference type="Proteomes" id="UP000030151">
    <property type="component" value="Unassembled WGS sequence"/>
</dbReference>
<keyword evidence="2" id="KW-1015">Disulfide bond</keyword>
<dbReference type="InterPro" id="IPR050430">
    <property type="entry name" value="Peptidase_S1"/>
</dbReference>
<dbReference type="InterPro" id="IPR018114">
    <property type="entry name" value="TRYPSIN_HIS"/>
</dbReference>
<dbReference type="SUPFAM" id="SSF50494">
    <property type="entry name" value="Trypsin-like serine proteases"/>
    <property type="match status" value="1"/>
</dbReference>
<dbReference type="PROSITE" id="PS50240">
    <property type="entry name" value="TRYPSIN_DOM"/>
    <property type="match status" value="1"/>
</dbReference>
<dbReference type="EMBL" id="JELW01000209">
    <property type="protein sequence ID" value="EXU94618.1"/>
    <property type="molecule type" value="Genomic_DNA"/>
</dbReference>
<comment type="similarity">
    <text evidence="1">Belongs to the peptidase S1 family.</text>
</comment>
<dbReference type="GO" id="GO:0006508">
    <property type="term" value="P:proteolysis"/>
    <property type="evidence" value="ECO:0007669"/>
    <property type="project" value="InterPro"/>
</dbReference>
<accession>A0A014PGB9</accession>
<feature type="signal peptide" evidence="3">
    <location>
        <begin position="1"/>
        <end position="18"/>
    </location>
</feature>
<dbReference type="Pfam" id="PF00089">
    <property type="entry name" value="Trypsin"/>
    <property type="match status" value="1"/>
</dbReference>
<protein>
    <submittedName>
        <fullName evidence="5">Peptidase S1 domain protein</fullName>
    </submittedName>
</protein>
<dbReference type="GO" id="GO:0004252">
    <property type="term" value="F:serine-type endopeptidase activity"/>
    <property type="evidence" value="ECO:0007669"/>
    <property type="project" value="InterPro"/>
</dbReference>
<dbReference type="PROSITE" id="PS00134">
    <property type="entry name" value="TRYPSIN_HIS"/>
    <property type="match status" value="1"/>
</dbReference>
<organism evidence="5 6">
    <name type="scientific">Metarhizium robertsii</name>
    <dbReference type="NCBI Taxonomy" id="568076"/>
    <lineage>
        <taxon>Eukaryota</taxon>
        <taxon>Fungi</taxon>
        <taxon>Dikarya</taxon>
        <taxon>Ascomycota</taxon>
        <taxon>Pezizomycotina</taxon>
        <taxon>Sordariomycetes</taxon>
        <taxon>Hypocreomycetidae</taxon>
        <taxon>Hypocreales</taxon>
        <taxon>Clavicipitaceae</taxon>
        <taxon>Metarhizium</taxon>
    </lineage>
</organism>
<evidence type="ECO:0000256" key="3">
    <source>
        <dbReference type="SAM" id="SignalP"/>
    </source>
</evidence>
<dbReference type="AlphaFoldDB" id="A0A014PGB9"/>
<dbReference type="CDD" id="cd00190">
    <property type="entry name" value="Tryp_SPc"/>
    <property type="match status" value="1"/>
</dbReference>
<dbReference type="SMART" id="SM00020">
    <property type="entry name" value="Tryp_SPc"/>
    <property type="match status" value="1"/>
</dbReference>
<comment type="caution">
    <text evidence="5">The sequence shown here is derived from an EMBL/GenBank/DDBJ whole genome shotgun (WGS) entry which is preliminary data.</text>
</comment>
<dbReference type="InterPro" id="IPR009003">
    <property type="entry name" value="Peptidase_S1_PA"/>
</dbReference>
<evidence type="ECO:0000313" key="6">
    <source>
        <dbReference type="Proteomes" id="UP000030151"/>
    </source>
</evidence>
<feature type="chain" id="PRO_5001473597" evidence="3">
    <location>
        <begin position="19"/>
        <end position="283"/>
    </location>
</feature>
<feature type="domain" description="Peptidase S1" evidence="4">
    <location>
        <begin position="27"/>
        <end position="275"/>
    </location>
</feature>
<dbReference type="eggNOG" id="KOG3627">
    <property type="taxonomic scope" value="Eukaryota"/>
</dbReference>
<dbReference type="Gene3D" id="2.40.10.10">
    <property type="entry name" value="Trypsin-like serine proteases"/>
    <property type="match status" value="1"/>
</dbReference>
<gene>
    <name evidence="5" type="ORF">X797_012307</name>
</gene>
<name>A0A014PGB9_9HYPO</name>
<dbReference type="FunFam" id="2.40.10.10:FF:000068">
    <property type="entry name" value="transmembrane protease serine 2"/>
    <property type="match status" value="1"/>
</dbReference>
<dbReference type="OrthoDB" id="4915747at2759"/>
<evidence type="ECO:0000313" key="5">
    <source>
        <dbReference type="EMBL" id="EXU94618.1"/>
    </source>
</evidence>
<proteinExistence type="inferred from homology"/>
<sequence length="283" mass="29903">MIPKIAITLAIAFSATLASSATIKKRVIGGEDAQDGEIRSIVSILNENSTHECGGSLLDSTTVLTAAHCINEDQILSVMAGTVDVETRGGVEAKVASFRKHPNYTRDKNNGGPWVENDIAVLKLSTPIEKSNTIDYATLPPVGSDAMVNSTAIAAGCRKDADLQDRGIQAPILSLEGNFIPAKKLSKIVLTIRAREDCAKYDDGVGDRDTIICAGGIGKNLCLGDSGSPLFDQETGQLLGVMSRGIEVSGSYCYFAPDVFSRVGSYISFINENLENSVTGQAA</sequence>
<dbReference type="PANTHER" id="PTHR24276">
    <property type="entry name" value="POLYSERASE-RELATED"/>
    <property type="match status" value="1"/>
</dbReference>
<dbReference type="PRINTS" id="PR00722">
    <property type="entry name" value="CHYMOTRYPSIN"/>
</dbReference>
<keyword evidence="3" id="KW-0732">Signal</keyword>
<evidence type="ECO:0000259" key="4">
    <source>
        <dbReference type="PROSITE" id="PS50240"/>
    </source>
</evidence>
<dbReference type="HOGENOM" id="CLU_006842_7_5_1"/>
<evidence type="ECO:0000256" key="1">
    <source>
        <dbReference type="ARBA" id="ARBA00007664"/>
    </source>
</evidence>